<evidence type="ECO:0000313" key="2">
    <source>
        <dbReference type="Proteomes" id="UP001501676"/>
    </source>
</evidence>
<protein>
    <submittedName>
        <fullName evidence="1">Uncharacterized protein</fullName>
    </submittedName>
</protein>
<evidence type="ECO:0000313" key="1">
    <source>
        <dbReference type="EMBL" id="GAA3388865.1"/>
    </source>
</evidence>
<comment type="caution">
    <text evidence="1">The sequence shown here is derived from an EMBL/GenBank/DDBJ whole genome shotgun (WGS) entry which is preliminary data.</text>
</comment>
<accession>A0ABP6T0P8</accession>
<sequence length="154" mass="16936">MTKQRWDDDDNLFADLAEVVRETGPIAQRVALHAQHLFSWRTVDDDLHVAGLVFDSDVEQDALSTMRAGPGDVRVLVFDAARLSVELEVASDQIIGQLIPPGPAEIFVESEGGALLQLSADDRGLFVMSPLPSNRIRLRCDTTAGRVLTDWVLL</sequence>
<gene>
    <name evidence="1" type="ORF">GCM10020369_36740</name>
</gene>
<proteinExistence type="predicted"/>
<name>A0ABP6T0P8_9ACTN</name>
<dbReference type="EMBL" id="BAAAYN010000023">
    <property type="protein sequence ID" value="GAA3388865.1"/>
    <property type="molecule type" value="Genomic_DNA"/>
</dbReference>
<dbReference type="RefSeq" id="WP_345729350.1">
    <property type="nucleotide sequence ID" value="NZ_BAAAYN010000023.1"/>
</dbReference>
<organism evidence="1 2">
    <name type="scientific">Cryptosporangium minutisporangium</name>
    <dbReference type="NCBI Taxonomy" id="113569"/>
    <lineage>
        <taxon>Bacteria</taxon>
        <taxon>Bacillati</taxon>
        <taxon>Actinomycetota</taxon>
        <taxon>Actinomycetes</taxon>
        <taxon>Cryptosporangiales</taxon>
        <taxon>Cryptosporangiaceae</taxon>
        <taxon>Cryptosporangium</taxon>
    </lineage>
</organism>
<keyword evidence="2" id="KW-1185">Reference proteome</keyword>
<dbReference type="Proteomes" id="UP001501676">
    <property type="component" value="Unassembled WGS sequence"/>
</dbReference>
<reference evidence="2" key="1">
    <citation type="journal article" date="2019" name="Int. J. Syst. Evol. Microbiol.">
        <title>The Global Catalogue of Microorganisms (GCM) 10K type strain sequencing project: providing services to taxonomists for standard genome sequencing and annotation.</title>
        <authorList>
            <consortium name="The Broad Institute Genomics Platform"/>
            <consortium name="The Broad Institute Genome Sequencing Center for Infectious Disease"/>
            <person name="Wu L."/>
            <person name="Ma J."/>
        </authorList>
    </citation>
    <scope>NUCLEOTIDE SEQUENCE [LARGE SCALE GENOMIC DNA]</scope>
    <source>
        <strain evidence="2">JCM 9458</strain>
    </source>
</reference>